<keyword evidence="3" id="KW-1185">Reference proteome</keyword>
<gene>
    <name evidence="2" type="ORF">AVEN_190894_1</name>
</gene>
<keyword evidence="1" id="KW-0472">Membrane</keyword>
<sequence>MSRLTKDNAPPGKFQDATLWLQQHSSGFGVCYSLQSSRSKYYSPHANAIVGSSSGSMVCIALFIIAIDRDLYRELAIRRVQPQHSGAAVLVSSSPRVTFRCPPIKRSEDTINTPRFFSARFNQRSPIRHFNV</sequence>
<protein>
    <submittedName>
        <fullName evidence="2">Uncharacterized protein</fullName>
    </submittedName>
</protein>
<dbReference type="EMBL" id="BGPR01000232">
    <property type="protein sequence ID" value="GBM06680.1"/>
    <property type="molecule type" value="Genomic_DNA"/>
</dbReference>
<keyword evidence="1" id="KW-0812">Transmembrane</keyword>
<proteinExistence type="predicted"/>
<reference evidence="2 3" key="1">
    <citation type="journal article" date="2019" name="Sci. Rep.">
        <title>Orb-weaving spider Araneus ventricosus genome elucidates the spidroin gene catalogue.</title>
        <authorList>
            <person name="Kono N."/>
            <person name="Nakamura H."/>
            <person name="Ohtoshi R."/>
            <person name="Moran D.A.P."/>
            <person name="Shinohara A."/>
            <person name="Yoshida Y."/>
            <person name="Fujiwara M."/>
            <person name="Mori M."/>
            <person name="Tomita M."/>
            <person name="Arakawa K."/>
        </authorList>
    </citation>
    <scope>NUCLEOTIDE SEQUENCE [LARGE SCALE GENOMIC DNA]</scope>
</reference>
<name>A0A4Y2CQJ2_ARAVE</name>
<accession>A0A4Y2CQJ2</accession>
<dbReference type="AlphaFoldDB" id="A0A4Y2CQJ2"/>
<feature type="transmembrane region" description="Helical" evidence="1">
    <location>
        <begin position="46"/>
        <end position="67"/>
    </location>
</feature>
<organism evidence="2 3">
    <name type="scientific">Araneus ventricosus</name>
    <name type="common">Orbweaver spider</name>
    <name type="synonym">Epeira ventricosa</name>
    <dbReference type="NCBI Taxonomy" id="182803"/>
    <lineage>
        <taxon>Eukaryota</taxon>
        <taxon>Metazoa</taxon>
        <taxon>Ecdysozoa</taxon>
        <taxon>Arthropoda</taxon>
        <taxon>Chelicerata</taxon>
        <taxon>Arachnida</taxon>
        <taxon>Araneae</taxon>
        <taxon>Araneomorphae</taxon>
        <taxon>Entelegynae</taxon>
        <taxon>Araneoidea</taxon>
        <taxon>Araneidae</taxon>
        <taxon>Araneus</taxon>
    </lineage>
</organism>
<comment type="caution">
    <text evidence="2">The sequence shown here is derived from an EMBL/GenBank/DDBJ whole genome shotgun (WGS) entry which is preliminary data.</text>
</comment>
<keyword evidence="1" id="KW-1133">Transmembrane helix</keyword>
<dbReference type="Proteomes" id="UP000499080">
    <property type="component" value="Unassembled WGS sequence"/>
</dbReference>
<evidence type="ECO:0000256" key="1">
    <source>
        <dbReference type="SAM" id="Phobius"/>
    </source>
</evidence>
<evidence type="ECO:0000313" key="2">
    <source>
        <dbReference type="EMBL" id="GBM06680.1"/>
    </source>
</evidence>
<evidence type="ECO:0000313" key="3">
    <source>
        <dbReference type="Proteomes" id="UP000499080"/>
    </source>
</evidence>